<dbReference type="GO" id="GO:0004930">
    <property type="term" value="F:G protein-coupled receptor activity"/>
    <property type="evidence" value="ECO:0007669"/>
    <property type="project" value="UniProtKB-KW"/>
</dbReference>
<dbReference type="CDD" id="cd00637">
    <property type="entry name" value="7tm_classA_rhodopsin-like"/>
    <property type="match status" value="1"/>
</dbReference>
<feature type="transmembrane region" description="Helical" evidence="10">
    <location>
        <begin position="782"/>
        <end position="800"/>
    </location>
</feature>
<feature type="transmembrane region" description="Helical" evidence="10">
    <location>
        <begin position="133"/>
        <end position="155"/>
    </location>
</feature>
<feature type="region of interest" description="Disordered" evidence="9">
    <location>
        <begin position="590"/>
        <end position="611"/>
    </location>
</feature>
<dbReference type="PANTHER" id="PTHR24249:SF372">
    <property type="entry name" value="G-PROTEIN COUPLED RECEPTORS FAMILY 1 PROFILE DOMAIN-CONTAINING PROTEIN"/>
    <property type="match status" value="1"/>
</dbReference>
<keyword evidence="7 12" id="KW-0675">Receptor</keyword>
<keyword evidence="2" id="KW-1003">Cell membrane</keyword>
<reference evidence="12 13" key="1">
    <citation type="journal article" date="2021" name="Elife">
        <title>Chloroplast acquisition without the gene transfer in kleptoplastic sea slugs, Plakobranchus ocellatus.</title>
        <authorList>
            <person name="Maeda T."/>
            <person name="Takahashi S."/>
            <person name="Yoshida T."/>
            <person name="Shimamura S."/>
            <person name="Takaki Y."/>
            <person name="Nagai Y."/>
            <person name="Toyoda A."/>
            <person name="Suzuki Y."/>
            <person name="Arimoto A."/>
            <person name="Ishii H."/>
            <person name="Satoh N."/>
            <person name="Nishiyama T."/>
            <person name="Hasebe M."/>
            <person name="Maruyama T."/>
            <person name="Minagawa J."/>
            <person name="Obokata J."/>
            <person name="Shigenobu S."/>
        </authorList>
    </citation>
    <scope>NUCLEOTIDE SEQUENCE [LARGE SCALE GENOMIC DNA]</scope>
</reference>
<feature type="transmembrane region" description="Helical" evidence="10">
    <location>
        <begin position="55"/>
        <end position="79"/>
    </location>
</feature>
<evidence type="ECO:0000313" key="13">
    <source>
        <dbReference type="Proteomes" id="UP000735302"/>
    </source>
</evidence>
<keyword evidence="3 10" id="KW-0812">Transmembrane</keyword>
<feature type="transmembrane region" description="Helical" evidence="10">
    <location>
        <begin position="751"/>
        <end position="770"/>
    </location>
</feature>
<feature type="transmembrane region" description="Helical" evidence="10">
    <location>
        <begin position="207"/>
        <end position="232"/>
    </location>
</feature>
<protein>
    <submittedName>
        <fullName evidence="12">Muscarinic acetylcholine receptor</fullName>
    </submittedName>
</protein>
<dbReference type="Gene3D" id="1.20.1070.10">
    <property type="entry name" value="Rhodopsin 7-helix transmembrane proteins"/>
    <property type="match status" value="1"/>
</dbReference>
<keyword evidence="4 10" id="KW-1133">Transmembrane helix</keyword>
<organism evidence="12 13">
    <name type="scientific">Plakobranchus ocellatus</name>
    <dbReference type="NCBI Taxonomy" id="259542"/>
    <lineage>
        <taxon>Eukaryota</taxon>
        <taxon>Metazoa</taxon>
        <taxon>Spiralia</taxon>
        <taxon>Lophotrochozoa</taxon>
        <taxon>Mollusca</taxon>
        <taxon>Gastropoda</taxon>
        <taxon>Heterobranchia</taxon>
        <taxon>Euthyneura</taxon>
        <taxon>Panpulmonata</taxon>
        <taxon>Sacoglossa</taxon>
        <taxon>Placobranchoidea</taxon>
        <taxon>Plakobranchidae</taxon>
        <taxon>Plakobranchus</taxon>
    </lineage>
</organism>
<evidence type="ECO:0000256" key="9">
    <source>
        <dbReference type="SAM" id="MobiDB-lite"/>
    </source>
</evidence>
<feature type="transmembrane region" description="Helical" evidence="10">
    <location>
        <begin position="85"/>
        <end position="112"/>
    </location>
</feature>
<evidence type="ECO:0000256" key="1">
    <source>
        <dbReference type="ARBA" id="ARBA00004651"/>
    </source>
</evidence>
<proteinExistence type="predicted"/>
<evidence type="ECO:0000256" key="5">
    <source>
        <dbReference type="ARBA" id="ARBA00023040"/>
    </source>
</evidence>
<evidence type="ECO:0000313" key="12">
    <source>
        <dbReference type="EMBL" id="GFO13641.1"/>
    </source>
</evidence>
<dbReference type="EMBL" id="BLXT01004491">
    <property type="protein sequence ID" value="GFO13641.1"/>
    <property type="molecule type" value="Genomic_DNA"/>
</dbReference>
<sequence>MNLSTSLAAARADAVEMAQQRDITLLFFMGFLSLVGIVVNSLLLDVYLHTRRKVLSTYFISALAAMDLIICVVVMPLRMMLVLKAVPAVVCGLCLSVSYACIGVSLMLFFCITFDRYQAVCLLQRPLITHQTLHFVAGWAFMSAAYAGIIAPIYLKGEITVKDEWPDLTGNQSDLFVREVTFLMREGYPCYITSMLSNSDRVWDARFIVQFGFAVCCGSLIVLVLVLYFFMFHTLRQKDQFRLQSTLSRPSRQATQELRARPCCDLESISAISVVKAPQESNDCYENVAAETSNDASSSSNYCKVSRNCHQNETVLTREKQKQKREFLFPYSHRPRHLTVDYKDGNESKECLPLESTTVTGSSLQSIDLFKFRKRLVRKVGPIRDPQDWSMKEATAENNKNKGVISSEMCNTNLKSSSVTCKSELQTEHNNYNVSRGKKCNNRILGTTLACFRKNSKNTKQRRFSHQSNMNFELSTDGPQSDPEPCCYNPNQPVVRRNSFETLGSESDNPEDWSCFNKSSKVFDLISLEQGSFSSPTSESTAKSTNSRELCIKSSNVKKKEEKLIIVRGPCKVAQNSTTGLSKITQDAARFKTSKGDSMKPRSGGTDVRQSGHIKTLADPLFSVKFQTLRESSSDQDEPPNNVLHGTGRQFNAMAITPKVLTITIQTAPHTNSCDAILPLANSQSTNDELQTTDNTDTIHDTNSELTKHSNNTVEANMATLQESQHLSLSRRKCVMEGKSTCFQWSLSIRVTARLCLLTLTYCLWWLPFYLTELGLVDYQTLMPEIMFMANVMNPLLHLLTSQMFRRQAKARINVYLRLLASRRRPKPPNK</sequence>
<evidence type="ECO:0000256" key="2">
    <source>
        <dbReference type="ARBA" id="ARBA00022475"/>
    </source>
</evidence>
<keyword evidence="5" id="KW-0297">G-protein coupled receptor</keyword>
<dbReference type="PROSITE" id="PS50262">
    <property type="entry name" value="G_PROTEIN_RECEP_F1_2"/>
    <property type="match status" value="1"/>
</dbReference>
<feature type="transmembrane region" description="Helical" evidence="10">
    <location>
        <begin position="24"/>
        <end position="48"/>
    </location>
</feature>
<keyword evidence="13" id="KW-1185">Reference proteome</keyword>
<evidence type="ECO:0000259" key="11">
    <source>
        <dbReference type="PROSITE" id="PS50262"/>
    </source>
</evidence>
<dbReference type="InterPro" id="IPR017452">
    <property type="entry name" value="GPCR_Rhodpsn_7TM"/>
</dbReference>
<evidence type="ECO:0000256" key="4">
    <source>
        <dbReference type="ARBA" id="ARBA00022989"/>
    </source>
</evidence>
<name>A0AAV4AZE9_9GAST</name>
<evidence type="ECO:0000256" key="8">
    <source>
        <dbReference type="ARBA" id="ARBA00023224"/>
    </source>
</evidence>
<dbReference type="InterPro" id="IPR050569">
    <property type="entry name" value="TAAR"/>
</dbReference>
<accession>A0AAV4AZE9</accession>
<feature type="domain" description="G-protein coupled receptors family 1 profile" evidence="11">
    <location>
        <begin position="39"/>
        <end position="127"/>
    </location>
</feature>
<evidence type="ECO:0000256" key="3">
    <source>
        <dbReference type="ARBA" id="ARBA00022692"/>
    </source>
</evidence>
<keyword evidence="6 10" id="KW-0472">Membrane</keyword>
<evidence type="ECO:0000256" key="6">
    <source>
        <dbReference type="ARBA" id="ARBA00023136"/>
    </source>
</evidence>
<dbReference type="Proteomes" id="UP000735302">
    <property type="component" value="Unassembled WGS sequence"/>
</dbReference>
<gene>
    <name evidence="12" type="ORF">PoB_004014600</name>
</gene>
<comment type="subcellular location">
    <subcellularLocation>
        <location evidence="1">Cell membrane</location>
        <topology evidence="1">Multi-pass membrane protein</topology>
    </subcellularLocation>
</comment>
<evidence type="ECO:0000256" key="10">
    <source>
        <dbReference type="SAM" id="Phobius"/>
    </source>
</evidence>
<dbReference type="AlphaFoldDB" id="A0AAV4AZE9"/>
<dbReference type="PANTHER" id="PTHR24249">
    <property type="entry name" value="HISTAMINE RECEPTOR-RELATED G-PROTEIN COUPLED RECEPTOR"/>
    <property type="match status" value="1"/>
</dbReference>
<dbReference type="SUPFAM" id="SSF81321">
    <property type="entry name" value="Family A G protein-coupled receptor-like"/>
    <property type="match status" value="1"/>
</dbReference>
<evidence type="ECO:0000256" key="7">
    <source>
        <dbReference type="ARBA" id="ARBA00023170"/>
    </source>
</evidence>
<dbReference type="GO" id="GO:0005886">
    <property type="term" value="C:plasma membrane"/>
    <property type="evidence" value="ECO:0007669"/>
    <property type="project" value="UniProtKB-SubCell"/>
</dbReference>
<dbReference type="Pfam" id="PF00001">
    <property type="entry name" value="7tm_1"/>
    <property type="match status" value="1"/>
</dbReference>
<keyword evidence="8" id="KW-0807">Transducer</keyword>
<dbReference type="PRINTS" id="PR00237">
    <property type="entry name" value="GPCRRHODOPSN"/>
</dbReference>
<dbReference type="InterPro" id="IPR000276">
    <property type="entry name" value="GPCR_Rhodpsn"/>
</dbReference>
<comment type="caution">
    <text evidence="12">The sequence shown here is derived from an EMBL/GenBank/DDBJ whole genome shotgun (WGS) entry which is preliminary data.</text>
</comment>